<keyword evidence="6" id="KW-1133">Transmembrane helix</keyword>
<dbReference type="RefSeq" id="WP_139066646.1">
    <property type="nucleotide sequence ID" value="NZ_CP040812.1"/>
</dbReference>
<dbReference type="Proteomes" id="UP000309016">
    <property type="component" value="Chromosome"/>
</dbReference>
<feature type="transmembrane region" description="Helical" evidence="6">
    <location>
        <begin position="128"/>
        <end position="149"/>
    </location>
</feature>
<protein>
    <submittedName>
        <fullName evidence="8">C-type cytochrome</fullName>
    </submittedName>
</protein>
<dbReference type="PANTHER" id="PTHR33751">
    <property type="entry name" value="CBB3-TYPE CYTOCHROME C OXIDASE SUBUNIT FIXP"/>
    <property type="match status" value="1"/>
</dbReference>
<dbReference type="InterPro" id="IPR032858">
    <property type="entry name" value="CcoP_N"/>
</dbReference>
<keyword evidence="3 4" id="KW-0408">Iron</keyword>
<evidence type="ECO:0000256" key="1">
    <source>
        <dbReference type="ARBA" id="ARBA00022617"/>
    </source>
</evidence>
<evidence type="ECO:0000259" key="7">
    <source>
        <dbReference type="PROSITE" id="PS51007"/>
    </source>
</evidence>
<dbReference type="GO" id="GO:0046872">
    <property type="term" value="F:metal ion binding"/>
    <property type="evidence" value="ECO:0007669"/>
    <property type="project" value="UniProtKB-KW"/>
</dbReference>
<dbReference type="OrthoDB" id="9811281at2"/>
<dbReference type="InterPro" id="IPR050597">
    <property type="entry name" value="Cytochrome_c_Oxidase_Subunit"/>
</dbReference>
<keyword evidence="1 4" id="KW-0349">Heme</keyword>
<proteinExistence type="predicted"/>
<evidence type="ECO:0000313" key="9">
    <source>
        <dbReference type="Proteomes" id="UP000309016"/>
    </source>
</evidence>
<dbReference type="Gene3D" id="6.10.280.130">
    <property type="match status" value="1"/>
</dbReference>
<evidence type="ECO:0000256" key="3">
    <source>
        <dbReference type="ARBA" id="ARBA00023004"/>
    </source>
</evidence>
<feature type="transmembrane region" description="Helical" evidence="6">
    <location>
        <begin position="38"/>
        <end position="58"/>
    </location>
</feature>
<evidence type="ECO:0000256" key="5">
    <source>
        <dbReference type="SAM" id="Coils"/>
    </source>
</evidence>
<evidence type="ECO:0000313" key="8">
    <source>
        <dbReference type="EMBL" id="QCY70084.1"/>
    </source>
</evidence>
<organism evidence="8 9">
    <name type="scientific">Antarcticibacterium flavum</name>
    <dbReference type="NCBI Taxonomy" id="2058175"/>
    <lineage>
        <taxon>Bacteria</taxon>
        <taxon>Pseudomonadati</taxon>
        <taxon>Bacteroidota</taxon>
        <taxon>Flavobacteriia</taxon>
        <taxon>Flavobacteriales</taxon>
        <taxon>Flavobacteriaceae</taxon>
        <taxon>Antarcticibacterium</taxon>
    </lineage>
</organism>
<dbReference type="PROSITE" id="PS51007">
    <property type="entry name" value="CYTC"/>
    <property type="match status" value="1"/>
</dbReference>
<dbReference type="SUPFAM" id="SSF46626">
    <property type="entry name" value="Cytochrome c"/>
    <property type="match status" value="1"/>
</dbReference>
<keyword evidence="5" id="KW-0175">Coiled coil</keyword>
<sequence length="324" mass="36400">MRHLIPAWLRVTVIFLAIVWLAEYFIETEGGWAIVEYPLLQLALLVALLFLISAEVILSAIENTLFKTLNAEAKERYMRAREERIKKYDPGAWMKRMFGSRPAKEEQALELDHNYDGIKELDNKLPTWWLYSFYASIIFGAGYMVYYHVLDGVDQQGEYEMEMAEARAQIEEYKRTATDLIDANTVQLLTGEQDVDAGKSLYAANCAACHKVDGGGGIGPNLTDDYWILGGGIKNIFNTISEGGRSGKGMIGWKTDLSPLEMAQVASYIISLHGANPVDAKEPEGEIWLDEDAMVDDVNVRVIDSTEMEIIIEDDPVDMDLSTH</sequence>
<dbReference type="GO" id="GO:0020037">
    <property type="term" value="F:heme binding"/>
    <property type="evidence" value="ECO:0007669"/>
    <property type="project" value="InterPro"/>
</dbReference>
<dbReference type="PANTHER" id="PTHR33751:SF1">
    <property type="entry name" value="CBB3-TYPE CYTOCHROME C OXIDASE SUBUNIT FIXP"/>
    <property type="match status" value="1"/>
</dbReference>
<dbReference type="KEGG" id="afla:FHG64_12105"/>
<evidence type="ECO:0000256" key="2">
    <source>
        <dbReference type="ARBA" id="ARBA00022723"/>
    </source>
</evidence>
<dbReference type="EMBL" id="CP040812">
    <property type="protein sequence ID" value="QCY70084.1"/>
    <property type="molecule type" value="Genomic_DNA"/>
</dbReference>
<dbReference type="InterPro" id="IPR036909">
    <property type="entry name" value="Cyt_c-like_dom_sf"/>
</dbReference>
<reference evidence="8 9" key="1">
    <citation type="submission" date="2019-06" db="EMBL/GenBank/DDBJ databases">
        <title>Complete genome sequence of Antarcticibacterium flavum KCTC 52984T from an Antarctic marine sediment.</title>
        <authorList>
            <person name="Lee Y.M."/>
            <person name="Shin S.C."/>
        </authorList>
    </citation>
    <scope>NUCLEOTIDE SEQUENCE [LARGE SCALE GENOMIC DNA]</scope>
    <source>
        <strain evidence="8 9">KCTC 52984</strain>
    </source>
</reference>
<keyword evidence="6" id="KW-0812">Transmembrane</keyword>
<feature type="coiled-coil region" evidence="5">
    <location>
        <begin position="156"/>
        <end position="183"/>
    </location>
</feature>
<keyword evidence="9" id="KW-1185">Reference proteome</keyword>
<dbReference type="GO" id="GO:0009055">
    <property type="term" value="F:electron transfer activity"/>
    <property type="evidence" value="ECO:0007669"/>
    <property type="project" value="InterPro"/>
</dbReference>
<dbReference type="InterPro" id="IPR038414">
    <property type="entry name" value="CcoP_N_sf"/>
</dbReference>
<accession>A0A5B7X3E3</accession>
<dbReference type="InterPro" id="IPR009056">
    <property type="entry name" value="Cyt_c-like_dom"/>
</dbReference>
<keyword evidence="2 4" id="KW-0479">Metal-binding</keyword>
<name>A0A5B7X3E3_9FLAO</name>
<dbReference type="AlphaFoldDB" id="A0A5B7X3E3"/>
<feature type="transmembrane region" description="Helical" evidence="6">
    <location>
        <begin position="7"/>
        <end position="26"/>
    </location>
</feature>
<feature type="domain" description="Cytochrome c" evidence="7">
    <location>
        <begin position="193"/>
        <end position="273"/>
    </location>
</feature>
<dbReference type="Pfam" id="PF14715">
    <property type="entry name" value="FixP_N"/>
    <property type="match status" value="1"/>
</dbReference>
<dbReference type="Pfam" id="PF13442">
    <property type="entry name" value="Cytochrome_CBB3"/>
    <property type="match status" value="1"/>
</dbReference>
<evidence type="ECO:0000256" key="4">
    <source>
        <dbReference type="PROSITE-ProRule" id="PRU00433"/>
    </source>
</evidence>
<gene>
    <name evidence="8" type="ORF">FHG64_12105</name>
</gene>
<evidence type="ECO:0000256" key="6">
    <source>
        <dbReference type="SAM" id="Phobius"/>
    </source>
</evidence>
<dbReference type="Gene3D" id="1.10.760.10">
    <property type="entry name" value="Cytochrome c-like domain"/>
    <property type="match status" value="1"/>
</dbReference>
<keyword evidence="6" id="KW-0472">Membrane</keyword>